<accession>A0A974NIL9</accession>
<dbReference type="Gene3D" id="3.40.50.10330">
    <property type="entry name" value="Probable inorganic polyphosphate/atp-NAD kinase, domain 1"/>
    <property type="match status" value="1"/>
</dbReference>
<dbReference type="Pfam" id="PF19279">
    <property type="entry name" value="YegS_C"/>
    <property type="match status" value="1"/>
</dbReference>
<dbReference type="RefSeq" id="WP_051387383.1">
    <property type="nucleotide sequence ID" value="NZ_CP068053.1"/>
</dbReference>
<dbReference type="AlphaFoldDB" id="A0A974NIL9"/>
<evidence type="ECO:0000256" key="2">
    <source>
        <dbReference type="ARBA" id="ARBA00005983"/>
    </source>
</evidence>
<dbReference type="PANTHER" id="PTHR12358:SF107">
    <property type="entry name" value="LIPID KINASE BMRU-RELATED"/>
    <property type="match status" value="1"/>
</dbReference>
<feature type="domain" description="DAGKc" evidence="11">
    <location>
        <begin position="1"/>
        <end position="132"/>
    </location>
</feature>
<evidence type="ECO:0000256" key="9">
    <source>
        <dbReference type="ARBA" id="ARBA00023209"/>
    </source>
</evidence>
<dbReference type="InterPro" id="IPR017438">
    <property type="entry name" value="ATP-NAD_kinase_N"/>
</dbReference>
<proteinExistence type="inferred from homology"/>
<dbReference type="SMART" id="SM00046">
    <property type="entry name" value="DAGKc"/>
    <property type="match status" value="1"/>
</dbReference>
<evidence type="ECO:0000256" key="8">
    <source>
        <dbReference type="ARBA" id="ARBA00023098"/>
    </source>
</evidence>
<gene>
    <name evidence="12" type="ORF">I6J18_12955</name>
</gene>
<keyword evidence="8" id="KW-0443">Lipid metabolism</keyword>
<evidence type="ECO:0000256" key="5">
    <source>
        <dbReference type="ARBA" id="ARBA00022741"/>
    </source>
</evidence>
<evidence type="ECO:0000256" key="6">
    <source>
        <dbReference type="ARBA" id="ARBA00022777"/>
    </source>
</evidence>
<dbReference type="InterPro" id="IPR045540">
    <property type="entry name" value="YegS/DAGK_C"/>
</dbReference>
<keyword evidence="6 12" id="KW-0418">Kinase</keyword>
<dbReference type="KEGG" id="ppsr:I6J18_12955"/>
<comment type="cofactor">
    <cofactor evidence="1">
        <name>Mg(2+)</name>
        <dbReference type="ChEBI" id="CHEBI:18420"/>
    </cofactor>
</comment>
<dbReference type="GO" id="GO:0004143">
    <property type="term" value="F:ATP-dependent diacylglycerol kinase activity"/>
    <property type="evidence" value="ECO:0007669"/>
    <property type="project" value="TreeGrafter"/>
</dbReference>
<evidence type="ECO:0000256" key="7">
    <source>
        <dbReference type="ARBA" id="ARBA00022840"/>
    </source>
</evidence>
<dbReference type="InterPro" id="IPR016064">
    <property type="entry name" value="NAD/diacylglycerol_kinase_sf"/>
</dbReference>
<dbReference type="EMBL" id="CP068053">
    <property type="protein sequence ID" value="QQS98640.1"/>
    <property type="molecule type" value="Genomic_DNA"/>
</dbReference>
<keyword evidence="7" id="KW-0067">ATP-binding</keyword>
<keyword evidence="13" id="KW-1185">Reference proteome</keyword>
<name>A0A974NIL9_PERPY</name>
<evidence type="ECO:0000313" key="12">
    <source>
        <dbReference type="EMBL" id="QQS98640.1"/>
    </source>
</evidence>
<dbReference type="InterPro" id="IPR001206">
    <property type="entry name" value="Diacylglycerol_kinase_cat_dom"/>
</dbReference>
<dbReference type="Gene3D" id="2.60.200.40">
    <property type="match status" value="1"/>
</dbReference>
<dbReference type="InterPro" id="IPR050187">
    <property type="entry name" value="Lipid_Phosphate_FormReg"/>
</dbReference>
<organism evidence="12 13">
    <name type="scientific">Peribacillus psychrosaccharolyticus</name>
    <name type="common">Bacillus psychrosaccharolyticus</name>
    <dbReference type="NCBI Taxonomy" id="1407"/>
    <lineage>
        <taxon>Bacteria</taxon>
        <taxon>Bacillati</taxon>
        <taxon>Bacillota</taxon>
        <taxon>Bacilli</taxon>
        <taxon>Bacillales</taxon>
        <taxon>Bacillaceae</taxon>
        <taxon>Peribacillus</taxon>
    </lineage>
</organism>
<keyword evidence="10" id="KW-1208">Phospholipid metabolism</keyword>
<comment type="similarity">
    <text evidence="2">Belongs to the diacylglycerol/lipid kinase family.</text>
</comment>
<dbReference type="GO" id="GO:0008654">
    <property type="term" value="P:phospholipid biosynthetic process"/>
    <property type="evidence" value="ECO:0007669"/>
    <property type="project" value="UniProtKB-KW"/>
</dbReference>
<dbReference type="GO" id="GO:0005524">
    <property type="term" value="F:ATP binding"/>
    <property type="evidence" value="ECO:0007669"/>
    <property type="project" value="UniProtKB-KW"/>
</dbReference>
<dbReference type="NCBIfam" id="TIGR00147">
    <property type="entry name" value="YegS/Rv2252/BmrU family lipid kinase"/>
    <property type="match status" value="1"/>
</dbReference>
<evidence type="ECO:0000256" key="3">
    <source>
        <dbReference type="ARBA" id="ARBA00022516"/>
    </source>
</evidence>
<reference evidence="12 13" key="1">
    <citation type="submission" date="2021-01" db="EMBL/GenBank/DDBJ databases">
        <title>FDA dAtabase for Regulatory Grade micrObial Sequences (FDA-ARGOS): Supporting development and validation of Infectious Disease Dx tests.</title>
        <authorList>
            <person name="Nelson B."/>
            <person name="Plummer A."/>
            <person name="Tallon L."/>
            <person name="Sadzewicz L."/>
            <person name="Zhao X."/>
            <person name="Boylan J."/>
            <person name="Ott S."/>
            <person name="Bowen H."/>
            <person name="Vavikolanu K."/>
            <person name="Mehta A."/>
            <person name="Aluvathingal J."/>
            <person name="Nadendla S."/>
            <person name="Myers T."/>
            <person name="Yan Y."/>
            <person name="Sichtig H."/>
        </authorList>
    </citation>
    <scope>NUCLEOTIDE SEQUENCE [LARGE SCALE GENOMIC DNA]</scope>
    <source>
        <strain evidence="12 13">FDAARGOS_1161</strain>
    </source>
</reference>
<evidence type="ECO:0000256" key="10">
    <source>
        <dbReference type="ARBA" id="ARBA00023264"/>
    </source>
</evidence>
<evidence type="ECO:0000256" key="4">
    <source>
        <dbReference type="ARBA" id="ARBA00022679"/>
    </source>
</evidence>
<evidence type="ECO:0000313" key="13">
    <source>
        <dbReference type="Proteomes" id="UP000595254"/>
    </source>
</evidence>
<evidence type="ECO:0000259" key="11">
    <source>
        <dbReference type="PROSITE" id="PS50146"/>
    </source>
</evidence>
<dbReference type="SUPFAM" id="SSF111331">
    <property type="entry name" value="NAD kinase/diacylglycerol kinase-like"/>
    <property type="match status" value="1"/>
</dbReference>
<keyword evidence="9" id="KW-0594">Phospholipid biosynthesis</keyword>
<evidence type="ECO:0000256" key="1">
    <source>
        <dbReference type="ARBA" id="ARBA00001946"/>
    </source>
</evidence>
<dbReference type="InterPro" id="IPR005218">
    <property type="entry name" value="Diacylglycerol/lipid_kinase"/>
</dbReference>
<keyword evidence="4" id="KW-0808">Transferase</keyword>
<dbReference type="PROSITE" id="PS50146">
    <property type="entry name" value="DAGK"/>
    <property type="match status" value="1"/>
</dbReference>
<sequence length="301" mass="32957">MKWKKAMLIYNQAAGKGNIETMLEQCLPILSLETEELMLLQSSKAGDALEFCQKYGEQMDAVFILGGDGTVHECINGLASLQNRPVVGILPGGTCNDFSRTLNIPQNIRQAAETMISGEVSLIDAGKAGNNYFLNFWGIGLIAEASANIFEKEKNRFGTISYLLSAIRTVGGNEPFPFKIEFDGEVLDDQAVLVLVLNGNYIGTNLLPFSEVHADDGFLNLIIVKESSLSILKELLTLKGALSEVDADNGLLHFQAKEIVIETHEVMDVDMDGEIYAKTPTKITSLPQHFKMFSGSSEKIE</sequence>
<keyword evidence="3" id="KW-0444">Lipid biosynthesis</keyword>
<dbReference type="GO" id="GO:0005886">
    <property type="term" value="C:plasma membrane"/>
    <property type="evidence" value="ECO:0007669"/>
    <property type="project" value="TreeGrafter"/>
</dbReference>
<dbReference type="PANTHER" id="PTHR12358">
    <property type="entry name" value="SPHINGOSINE KINASE"/>
    <property type="match status" value="1"/>
</dbReference>
<dbReference type="Pfam" id="PF00781">
    <property type="entry name" value="DAGK_cat"/>
    <property type="match status" value="1"/>
</dbReference>
<protein>
    <submittedName>
        <fullName evidence="12">YegS/Rv2252/BmrU family lipid kinase</fullName>
    </submittedName>
</protein>
<dbReference type="Proteomes" id="UP000595254">
    <property type="component" value="Chromosome"/>
</dbReference>
<keyword evidence="5" id="KW-0547">Nucleotide-binding</keyword>